<evidence type="ECO:0000256" key="1">
    <source>
        <dbReference type="SAM" id="MobiDB-lite"/>
    </source>
</evidence>
<evidence type="ECO:0000313" key="2">
    <source>
        <dbReference type="EMBL" id="MPM93954.1"/>
    </source>
</evidence>
<dbReference type="EMBL" id="VSSQ01040656">
    <property type="protein sequence ID" value="MPM93954.1"/>
    <property type="molecule type" value="Genomic_DNA"/>
</dbReference>
<organism evidence="2">
    <name type="scientific">bioreactor metagenome</name>
    <dbReference type="NCBI Taxonomy" id="1076179"/>
    <lineage>
        <taxon>unclassified sequences</taxon>
        <taxon>metagenomes</taxon>
        <taxon>ecological metagenomes</taxon>
    </lineage>
</organism>
<gene>
    <name evidence="2" type="ORF">SDC9_141096</name>
</gene>
<feature type="region of interest" description="Disordered" evidence="1">
    <location>
        <begin position="1"/>
        <end position="20"/>
    </location>
</feature>
<name>A0A645DWP5_9ZZZZ</name>
<sequence length="141" mass="15314">MIEAIDFDQGRRHEAAPGAAQRQGNLVNAVAGLTHGGNMPFQNAARRFVDDRADVRRQIGRIAHAQFAHGGAQHVDQTVGDVLLHTQYAQGRAALSGAVEARGDHILHHLFGLCRRIDDHRILAAGFGDQEGFRRIGRALG</sequence>
<reference evidence="2" key="1">
    <citation type="submission" date="2019-08" db="EMBL/GenBank/DDBJ databases">
        <authorList>
            <person name="Kucharzyk K."/>
            <person name="Murdoch R.W."/>
            <person name="Higgins S."/>
            <person name="Loffler F."/>
        </authorList>
    </citation>
    <scope>NUCLEOTIDE SEQUENCE</scope>
</reference>
<dbReference type="AlphaFoldDB" id="A0A645DWP5"/>
<protein>
    <submittedName>
        <fullName evidence="2">Uncharacterized protein</fullName>
    </submittedName>
</protein>
<accession>A0A645DWP5</accession>
<proteinExistence type="predicted"/>
<comment type="caution">
    <text evidence="2">The sequence shown here is derived from an EMBL/GenBank/DDBJ whole genome shotgun (WGS) entry which is preliminary data.</text>
</comment>